<feature type="domain" description="Thioredoxin" evidence="1">
    <location>
        <begin position="6"/>
        <end position="165"/>
    </location>
</feature>
<dbReference type="PROSITE" id="PS51352">
    <property type="entry name" value="THIOREDOXIN_2"/>
    <property type="match status" value="1"/>
</dbReference>
<dbReference type="RefSeq" id="WP_376918296.1">
    <property type="nucleotide sequence ID" value="NZ_JBHRSW010000004.1"/>
</dbReference>
<evidence type="ECO:0000259" key="1">
    <source>
        <dbReference type="PROSITE" id="PS51352"/>
    </source>
</evidence>
<name>A0ABV7FIR0_9ALTE</name>
<dbReference type="InterPro" id="IPR000866">
    <property type="entry name" value="AhpC/TSA"/>
</dbReference>
<dbReference type="Pfam" id="PF00578">
    <property type="entry name" value="AhpC-TSA"/>
    <property type="match status" value="1"/>
</dbReference>
<accession>A0ABV7FIR0</accession>
<dbReference type="InterPro" id="IPR013766">
    <property type="entry name" value="Thioredoxin_domain"/>
</dbReference>
<keyword evidence="3" id="KW-1185">Reference proteome</keyword>
<comment type="caution">
    <text evidence="2">The sequence shown here is derived from an EMBL/GenBank/DDBJ whole genome shotgun (WGS) entry which is preliminary data.</text>
</comment>
<evidence type="ECO:0000313" key="2">
    <source>
        <dbReference type="EMBL" id="MFC3120153.1"/>
    </source>
</evidence>
<dbReference type="EMBL" id="JBHRSW010000004">
    <property type="protein sequence ID" value="MFC3120153.1"/>
    <property type="molecule type" value="Genomic_DNA"/>
</dbReference>
<dbReference type="Proteomes" id="UP001595478">
    <property type="component" value="Unassembled WGS sequence"/>
</dbReference>
<dbReference type="Gene3D" id="3.40.30.10">
    <property type="entry name" value="Glutaredoxin"/>
    <property type="match status" value="1"/>
</dbReference>
<gene>
    <name evidence="2" type="ORF">ACFOHL_00795</name>
</gene>
<evidence type="ECO:0000313" key="3">
    <source>
        <dbReference type="Proteomes" id="UP001595478"/>
    </source>
</evidence>
<reference evidence="3" key="1">
    <citation type="journal article" date="2019" name="Int. J. Syst. Evol. Microbiol.">
        <title>The Global Catalogue of Microorganisms (GCM) 10K type strain sequencing project: providing services to taxonomists for standard genome sequencing and annotation.</title>
        <authorList>
            <consortium name="The Broad Institute Genomics Platform"/>
            <consortium name="The Broad Institute Genome Sequencing Center for Infectious Disease"/>
            <person name="Wu L."/>
            <person name="Ma J."/>
        </authorList>
    </citation>
    <scope>NUCLEOTIDE SEQUENCE [LARGE SCALE GENOMIC DNA]</scope>
    <source>
        <strain evidence="3">KCTC 52473</strain>
    </source>
</reference>
<dbReference type="CDD" id="cd02970">
    <property type="entry name" value="PRX_like2"/>
    <property type="match status" value="1"/>
</dbReference>
<organism evidence="2 3">
    <name type="scientific">Agaribacter flavus</name>
    <dbReference type="NCBI Taxonomy" id="1902781"/>
    <lineage>
        <taxon>Bacteria</taxon>
        <taxon>Pseudomonadati</taxon>
        <taxon>Pseudomonadota</taxon>
        <taxon>Gammaproteobacteria</taxon>
        <taxon>Alteromonadales</taxon>
        <taxon>Alteromonadaceae</taxon>
        <taxon>Agaribacter</taxon>
    </lineage>
</organism>
<proteinExistence type="predicted"/>
<dbReference type="SUPFAM" id="SSF52833">
    <property type="entry name" value="Thioredoxin-like"/>
    <property type="match status" value="1"/>
</dbReference>
<dbReference type="InterPro" id="IPR036249">
    <property type="entry name" value="Thioredoxin-like_sf"/>
</dbReference>
<sequence>MSVKILQAGETFPSVLVKTIDGLETDLAKSGDGFDWKLIVVYRGKHCPLCTNYLKDLNALLPEFNALGVDVVAVSGDSLEKAKAQLAEVEPKFDVAYDLSIQQMRTLGLYVSSPRLGMGADRPFAEPGLFVVNENGQLQMIDVSNVPFARPPLASMLMGIRYYRNMKESYPINGSFVSDEK</sequence>
<protein>
    <submittedName>
        <fullName evidence="2">Peroxiredoxin-like family protein</fullName>
    </submittedName>
</protein>